<keyword evidence="3 5" id="KW-0698">rRNA processing</keyword>
<reference evidence="9" key="1">
    <citation type="journal article" date="2015" name="Microbiology (Mosc.)">
        <title>Genomics of the Weissella cibaria species with an examination of its metabolic traits.</title>
        <authorList>
            <person name="Lynch K.M."/>
            <person name="Lucid A."/>
            <person name="Arendt E.K."/>
            <person name="Sleator R.D."/>
            <person name="Lucey B."/>
            <person name="Coffey A."/>
        </authorList>
    </citation>
    <scope>NUCLEOTIDE SEQUENCE [LARGE SCALE GENOMIC DNA]</scope>
    <source>
        <strain evidence="9">MG1</strain>
    </source>
</reference>
<evidence type="ECO:0000313" key="13">
    <source>
        <dbReference type="Proteomes" id="UP000320012"/>
    </source>
</evidence>
<dbReference type="Gene3D" id="2.30.30.240">
    <property type="entry name" value="PRC-barrel domain"/>
    <property type="match status" value="1"/>
</dbReference>
<dbReference type="GO" id="GO:0042274">
    <property type="term" value="P:ribosomal small subunit biogenesis"/>
    <property type="evidence" value="ECO:0007669"/>
    <property type="project" value="UniProtKB-UniRule"/>
</dbReference>
<dbReference type="InterPro" id="IPR002676">
    <property type="entry name" value="RimM_N"/>
</dbReference>
<name>A0A0D1JFU7_9LACO</name>
<dbReference type="KEGG" id="wcb:AO080_06210"/>
<evidence type="ECO:0000256" key="3">
    <source>
        <dbReference type="ARBA" id="ARBA00022552"/>
    </source>
</evidence>
<evidence type="ECO:0000256" key="4">
    <source>
        <dbReference type="ARBA" id="ARBA00023186"/>
    </source>
</evidence>
<dbReference type="eggNOG" id="COG0806">
    <property type="taxonomic scope" value="Bacteria"/>
</dbReference>
<dbReference type="SUPFAM" id="SSF50447">
    <property type="entry name" value="Translation proteins"/>
    <property type="match status" value="1"/>
</dbReference>
<dbReference type="SUPFAM" id="SSF50346">
    <property type="entry name" value="PRC-barrel domain"/>
    <property type="match status" value="1"/>
</dbReference>
<dbReference type="EMBL" id="JWHU01000023">
    <property type="protein sequence ID" value="KIU20283.1"/>
    <property type="molecule type" value="Genomic_DNA"/>
</dbReference>
<dbReference type="PANTHER" id="PTHR33692">
    <property type="entry name" value="RIBOSOME MATURATION FACTOR RIMM"/>
    <property type="match status" value="1"/>
</dbReference>
<evidence type="ECO:0000256" key="1">
    <source>
        <dbReference type="ARBA" id="ARBA00022490"/>
    </source>
</evidence>
<dbReference type="NCBIfam" id="TIGR02273">
    <property type="entry name" value="16S_RimM"/>
    <property type="match status" value="1"/>
</dbReference>
<dbReference type="GO" id="GO:0043022">
    <property type="term" value="F:ribosome binding"/>
    <property type="evidence" value="ECO:0007669"/>
    <property type="project" value="InterPro"/>
</dbReference>
<sequence>MALYKVGTIVNTHGIRGEVRVIATTDFPEERFAKGNKLIIDGKTPVEVEIATVRNHKQFVLLSFKDLQNINLVEQYKTHDLMVPEEALQDLAEDEFYYHEIVGLDVIDNATGQVLGKVAEIMELPANDVWVVKAKGQDDLFIPYIENVVTEIDLDAGVAKVDMLEEI</sequence>
<proteinExistence type="inferred from homology"/>
<evidence type="ECO:0000313" key="10">
    <source>
        <dbReference type="EMBL" id="TVV27793.1"/>
    </source>
</evidence>
<evidence type="ECO:0000313" key="8">
    <source>
        <dbReference type="EMBL" id="AWF96058.1"/>
    </source>
</evidence>
<evidence type="ECO:0000256" key="5">
    <source>
        <dbReference type="HAMAP-Rule" id="MF_00014"/>
    </source>
</evidence>
<dbReference type="InterPro" id="IPR011033">
    <property type="entry name" value="PRC_barrel-like_sf"/>
</dbReference>
<dbReference type="Pfam" id="PF05239">
    <property type="entry name" value="PRC"/>
    <property type="match status" value="1"/>
</dbReference>
<dbReference type="AlphaFoldDB" id="A0A0D1JFU7"/>
<dbReference type="EMBL" id="CP020928">
    <property type="protein sequence ID" value="AWF96058.1"/>
    <property type="molecule type" value="Genomic_DNA"/>
</dbReference>
<feature type="domain" description="PRC-barrel" evidence="7">
    <location>
        <begin position="93"/>
        <end position="162"/>
    </location>
</feature>
<keyword evidence="2 5" id="KW-0690">Ribosome biogenesis</keyword>
<dbReference type="GO" id="GO:0005840">
    <property type="term" value="C:ribosome"/>
    <property type="evidence" value="ECO:0007669"/>
    <property type="project" value="InterPro"/>
</dbReference>
<dbReference type="PATRIC" id="fig|137591.25.peg.1298"/>
<dbReference type="InterPro" id="IPR027275">
    <property type="entry name" value="PRC-brl_dom"/>
</dbReference>
<organism evidence="9 11">
    <name type="scientific">Weissella cibaria</name>
    <dbReference type="NCBI Taxonomy" id="137591"/>
    <lineage>
        <taxon>Bacteria</taxon>
        <taxon>Bacillati</taxon>
        <taxon>Bacillota</taxon>
        <taxon>Bacilli</taxon>
        <taxon>Lactobacillales</taxon>
        <taxon>Lactobacillaceae</taxon>
        <taxon>Weissella</taxon>
    </lineage>
</organism>
<evidence type="ECO:0000259" key="7">
    <source>
        <dbReference type="Pfam" id="PF05239"/>
    </source>
</evidence>
<evidence type="ECO:0000256" key="2">
    <source>
        <dbReference type="ARBA" id="ARBA00022517"/>
    </source>
</evidence>
<evidence type="ECO:0000313" key="12">
    <source>
        <dbReference type="Proteomes" id="UP000244870"/>
    </source>
</evidence>
<dbReference type="InterPro" id="IPR036976">
    <property type="entry name" value="RimM_N_sf"/>
</dbReference>
<protein>
    <recommendedName>
        <fullName evidence="5">Ribosome maturation factor RimM</fullName>
    </recommendedName>
</protein>
<comment type="similarity">
    <text evidence="5">Belongs to the RimM family.</text>
</comment>
<dbReference type="Proteomes" id="UP000032287">
    <property type="component" value="Unassembled WGS sequence"/>
</dbReference>
<evidence type="ECO:0000313" key="9">
    <source>
        <dbReference type="EMBL" id="KIU20283.1"/>
    </source>
</evidence>
<dbReference type="Proteomes" id="UP000320012">
    <property type="component" value="Unassembled WGS sequence"/>
</dbReference>
<dbReference type="InterPro" id="IPR009000">
    <property type="entry name" value="Transl_B-barrel_sf"/>
</dbReference>
<dbReference type="GO" id="GO:0006364">
    <property type="term" value="P:rRNA processing"/>
    <property type="evidence" value="ECO:0007669"/>
    <property type="project" value="UniProtKB-UniRule"/>
</dbReference>
<feature type="domain" description="RimM N-terminal" evidence="6">
    <location>
        <begin position="6"/>
        <end position="86"/>
    </location>
</feature>
<dbReference type="STRING" id="137591.AO080_06210"/>
<dbReference type="EMBL" id="VNHC01000002">
    <property type="protein sequence ID" value="TVV27793.1"/>
    <property type="molecule type" value="Genomic_DNA"/>
</dbReference>
<accession>A0A0D1JFU7</accession>
<keyword evidence="11" id="KW-1185">Reference proteome</keyword>
<comment type="domain">
    <text evidence="5">The PRC barrel domain binds ribosomal protein uS19.</text>
</comment>
<dbReference type="RefSeq" id="WP_043708159.1">
    <property type="nucleotide sequence ID" value="NZ_CP012873.1"/>
</dbReference>
<comment type="subunit">
    <text evidence="5">Binds ribosomal protein uS19.</text>
</comment>
<keyword evidence="4 5" id="KW-0143">Chaperone</keyword>
<dbReference type="PANTHER" id="PTHR33692:SF1">
    <property type="entry name" value="RIBOSOME MATURATION FACTOR RIMM"/>
    <property type="match status" value="1"/>
</dbReference>
<dbReference type="OrthoDB" id="9810331at2"/>
<dbReference type="Gene3D" id="2.40.30.60">
    <property type="entry name" value="RimM"/>
    <property type="match status" value="1"/>
</dbReference>
<reference evidence="8 12" key="2">
    <citation type="submission" date="2017-04" db="EMBL/GenBank/DDBJ databases">
        <title>Weissella cibaria strain m2 complete genome.</title>
        <authorList>
            <person name="Pan Q."/>
            <person name="Tan M."/>
            <person name="Yao F."/>
            <person name="Su S."/>
        </authorList>
    </citation>
    <scope>NUCLEOTIDE SEQUENCE [LARGE SCALE GENOMIC DNA]</scope>
    <source>
        <strain evidence="8 12">M2</strain>
    </source>
</reference>
<dbReference type="Pfam" id="PF01782">
    <property type="entry name" value="RimM"/>
    <property type="match status" value="1"/>
</dbReference>
<dbReference type="GO" id="GO:0005737">
    <property type="term" value="C:cytoplasm"/>
    <property type="evidence" value="ECO:0007669"/>
    <property type="project" value="UniProtKB-SubCell"/>
</dbReference>
<dbReference type="HAMAP" id="MF_00014">
    <property type="entry name" value="Ribosome_mat_RimM"/>
    <property type="match status" value="1"/>
</dbReference>
<dbReference type="InterPro" id="IPR011961">
    <property type="entry name" value="RimM"/>
</dbReference>
<reference evidence="10 13" key="3">
    <citation type="submission" date="2019-07" db="EMBL/GenBank/DDBJ databases">
        <title>Genome sequence of Weissella cibaria GK1.</title>
        <authorList>
            <person name="Choi H.-J."/>
        </authorList>
    </citation>
    <scope>NUCLEOTIDE SEQUENCE [LARGE SCALE GENOMIC DNA]</scope>
    <source>
        <strain evidence="10 13">GK1</strain>
    </source>
</reference>
<dbReference type="Proteomes" id="UP000244870">
    <property type="component" value="Chromosome"/>
</dbReference>
<comment type="function">
    <text evidence="5">An accessory protein needed during the final step in the assembly of 30S ribosomal subunit, possibly for assembly of the head region. Essential for efficient processing of 16S rRNA. May be needed both before and after RbfA during the maturation of 16S rRNA. It has affinity for free ribosomal 30S subunits but not for 70S ribosomes.</text>
</comment>
<gene>
    <name evidence="5 9" type="primary">rimM</name>
    <name evidence="8" type="ORF">B6254_1676</name>
    <name evidence="10" type="ORF">FO435_07825</name>
    <name evidence="9" type="ORF">QX99_01327</name>
</gene>
<evidence type="ECO:0000259" key="6">
    <source>
        <dbReference type="Pfam" id="PF01782"/>
    </source>
</evidence>
<evidence type="ECO:0000313" key="11">
    <source>
        <dbReference type="Proteomes" id="UP000032287"/>
    </source>
</evidence>
<comment type="subcellular location">
    <subcellularLocation>
        <location evidence="5">Cytoplasm</location>
    </subcellularLocation>
</comment>
<keyword evidence="1 5" id="KW-0963">Cytoplasm</keyword>